<reference evidence="2 3" key="1">
    <citation type="submission" date="2016-03" db="EMBL/GenBank/DDBJ databases">
        <title>Genome sequencing of Devosia sp. S37.</title>
        <authorList>
            <person name="Mohd Nor M."/>
        </authorList>
    </citation>
    <scope>NUCLEOTIDE SEQUENCE [LARGE SCALE GENOMIC DNA]</scope>
    <source>
        <strain evidence="2 3">S37</strain>
    </source>
</reference>
<feature type="compositionally biased region" description="Basic residues" evidence="1">
    <location>
        <begin position="1"/>
        <end position="12"/>
    </location>
</feature>
<evidence type="ECO:0000313" key="2">
    <source>
        <dbReference type="EMBL" id="OAM77617.1"/>
    </source>
</evidence>
<evidence type="ECO:0000256" key="1">
    <source>
        <dbReference type="SAM" id="MobiDB-lite"/>
    </source>
</evidence>
<sequence>MIEHHTSRRARALKRDRDRSQNLRNRKKEKKAPSTHALNRAIAHTFMLELKAQRALGTKVADANISAQKVLSGALAYLTEGMHGANSYATQQVRNALVQRVARDAPKPDDD</sequence>
<dbReference type="EMBL" id="LVVY01000080">
    <property type="protein sequence ID" value="OAM77617.1"/>
    <property type="molecule type" value="Genomic_DNA"/>
</dbReference>
<feature type="region of interest" description="Disordered" evidence="1">
    <location>
        <begin position="1"/>
        <end position="37"/>
    </location>
</feature>
<name>A0A178HY89_9HYPH</name>
<protein>
    <submittedName>
        <fullName evidence="2">Uncharacterized protein</fullName>
    </submittedName>
</protein>
<evidence type="ECO:0000313" key="3">
    <source>
        <dbReference type="Proteomes" id="UP000078389"/>
    </source>
</evidence>
<dbReference type="STRING" id="1770058.A3840_08890"/>
<accession>A0A178HY89</accession>
<proteinExistence type="predicted"/>
<dbReference type="Proteomes" id="UP000078389">
    <property type="component" value="Unassembled WGS sequence"/>
</dbReference>
<comment type="caution">
    <text evidence="2">The sequence shown here is derived from an EMBL/GenBank/DDBJ whole genome shotgun (WGS) entry which is preliminary data.</text>
</comment>
<dbReference type="RefSeq" id="WP_067455051.1">
    <property type="nucleotide sequence ID" value="NZ_LVVY01000080.1"/>
</dbReference>
<keyword evidence="3" id="KW-1185">Reference proteome</keyword>
<organism evidence="2 3">
    <name type="scientific">Devosia elaeis</name>
    <dbReference type="NCBI Taxonomy" id="1770058"/>
    <lineage>
        <taxon>Bacteria</taxon>
        <taxon>Pseudomonadati</taxon>
        <taxon>Pseudomonadota</taxon>
        <taxon>Alphaproteobacteria</taxon>
        <taxon>Hyphomicrobiales</taxon>
        <taxon>Devosiaceae</taxon>
        <taxon>Devosia</taxon>
    </lineage>
</organism>
<dbReference type="AlphaFoldDB" id="A0A178HY89"/>
<gene>
    <name evidence="2" type="ORF">A3840_08890</name>
</gene>